<dbReference type="SUPFAM" id="SSF50129">
    <property type="entry name" value="GroES-like"/>
    <property type="match status" value="1"/>
</dbReference>
<dbReference type="Pfam" id="PF08240">
    <property type="entry name" value="ADH_N"/>
    <property type="match status" value="1"/>
</dbReference>
<dbReference type="PANTHER" id="PTHR43677:SF4">
    <property type="entry name" value="QUINONE OXIDOREDUCTASE-LIKE PROTEIN 2"/>
    <property type="match status" value="1"/>
</dbReference>
<dbReference type="InterPro" id="IPR013149">
    <property type="entry name" value="ADH-like_C"/>
</dbReference>
<accession>A0A3E1K5B4</accession>
<evidence type="ECO:0000259" key="1">
    <source>
        <dbReference type="SMART" id="SM00829"/>
    </source>
</evidence>
<dbReference type="InterPro" id="IPR011032">
    <property type="entry name" value="GroES-like_sf"/>
</dbReference>
<dbReference type="EMBL" id="QUZK01000051">
    <property type="protein sequence ID" value="RFF29211.1"/>
    <property type="molecule type" value="Genomic_DNA"/>
</dbReference>
<dbReference type="SMART" id="SM00829">
    <property type="entry name" value="PKS_ER"/>
    <property type="match status" value="1"/>
</dbReference>
<organism evidence="2 3">
    <name type="scientific">Wenzhouxiangella sediminis</name>
    <dbReference type="NCBI Taxonomy" id="1792836"/>
    <lineage>
        <taxon>Bacteria</taxon>
        <taxon>Pseudomonadati</taxon>
        <taxon>Pseudomonadota</taxon>
        <taxon>Gammaproteobacteria</taxon>
        <taxon>Chromatiales</taxon>
        <taxon>Wenzhouxiangellaceae</taxon>
        <taxon>Wenzhouxiangella</taxon>
    </lineage>
</organism>
<keyword evidence="3" id="KW-1185">Reference proteome</keyword>
<dbReference type="InterPro" id="IPR051397">
    <property type="entry name" value="Zn-ADH-like_protein"/>
</dbReference>
<dbReference type="SUPFAM" id="SSF51735">
    <property type="entry name" value="NAD(P)-binding Rossmann-fold domains"/>
    <property type="match status" value="1"/>
</dbReference>
<dbReference type="Proteomes" id="UP000260351">
    <property type="component" value="Unassembled WGS sequence"/>
</dbReference>
<dbReference type="InterPro" id="IPR013154">
    <property type="entry name" value="ADH-like_N"/>
</dbReference>
<dbReference type="OrthoDB" id="9785812at2"/>
<protein>
    <submittedName>
        <fullName evidence="2">NADPH:quinone oxidoreductase family protein</fullName>
    </submittedName>
</protein>
<dbReference type="PANTHER" id="PTHR43677">
    <property type="entry name" value="SHORT-CHAIN DEHYDROGENASE/REDUCTASE"/>
    <property type="match status" value="1"/>
</dbReference>
<dbReference type="Pfam" id="PF00107">
    <property type="entry name" value="ADH_zinc_N"/>
    <property type="match status" value="1"/>
</dbReference>
<reference evidence="2 3" key="1">
    <citation type="submission" date="2018-08" db="EMBL/GenBank/DDBJ databases">
        <title>Wenzhouxiangella salilacus sp. nov., a novel bacterium isolated from a saline lake in Xinjiang Province, China.</title>
        <authorList>
            <person name="Han S."/>
        </authorList>
    </citation>
    <scope>NUCLEOTIDE SEQUENCE [LARGE SCALE GENOMIC DNA]</scope>
    <source>
        <strain evidence="2 3">XDB06</strain>
    </source>
</reference>
<dbReference type="Gene3D" id="3.90.180.10">
    <property type="entry name" value="Medium-chain alcohol dehydrogenases, catalytic domain"/>
    <property type="match status" value="1"/>
</dbReference>
<dbReference type="InterPro" id="IPR020843">
    <property type="entry name" value="ER"/>
</dbReference>
<evidence type="ECO:0000313" key="3">
    <source>
        <dbReference type="Proteomes" id="UP000260351"/>
    </source>
</evidence>
<dbReference type="CDD" id="cd08241">
    <property type="entry name" value="QOR1"/>
    <property type="match status" value="1"/>
</dbReference>
<sequence>MRGIQITEFGNPAAIGVSELPQPPEPGPGEVRLDVGGVGVGFFDGLLIRGDYQIRPELPFVPGSSMAGTVESVGEGVAHVRPGDRVAAFALHGGLAEQVTLPAASCAPLPPDLEPVQAANFFISWATSLFGLREIGNVKEGETVLVLGASGSTGTTAIECARALGAKVIACASSEDKRNHCLTHGADAVVDYTADGWRDEVKAITGKRGVDIVYDPVGGDTSEAALRLLAPGGRFLVVGFVAGMAKLPMNLPLLKRCSIHGVNWGGTVMADPTVVPPVIKTLAEWTLSGRIDPTPTRVYDLADAGQAFEALFGRTSTGSLVVRP</sequence>
<evidence type="ECO:0000313" key="2">
    <source>
        <dbReference type="EMBL" id="RFF29211.1"/>
    </source>
</evidence>
<dbReference type="RefSeq" id="WP_116651765.1">
    <property type="nucleotide sequence ID" value="NZ_QUZK01000051.1"/>
</dbReference>
<comment type="caution">
    <text evidence="2">The sequence shown here is derived from an EMBL/GenBank/DDBJ whole genome shotgun (WGS) entry which is preliminary data.</text>
</comment>
<dbReference type="InterPro" id="IPR036291">
    <property type="entry name" value="NAD(P)-bd_dom_sf"/>
</dbReference>
<dbReference type="Gene3D" id="3.40.50.720">
    <property type="entry name" value="NAD(P)-binding Rossmann-like Domain"/>
    <property type="match status" value="1"/>
</dbReference>
<name>A0A3E1K5B4_9GAMM</name>
<feature type="domain" description="Enoyl reductase (ER)" evidence="1">
    <location>
        <begin position="10"/>
        <end position="322"/>
    </location>
</feature>
<dbReference type="GO" id="GO:0016491">
    <property type="term" value="F:oxidoreductase activity"/>
    <property type="evidence" value="ECO:0007669"/>
    <property type="project" value="InterPro"/>
</dbReference>
<proteinExistence type="predicted"/>
<dbReference type="AlphaFoldDB" id="A0A3E1K5B4"/>
<gene>
    <name evidence="2" type="ORF">DZC52_13980</name>
</gene>